<gene>
    <name evidence="3" type="ORF">ACFQV2_24895</name>
</gene>
<evidence type="ECO:0000256" key="1">
    <source>
        <dbReference type="SAM" id="MobiDB-lite"/>
    </source>
</evidence>
<feature type="compositionally biased region" description="Low complexity" evidence="1">
    <location>
        <begin position="259"/>
        <end position="274"/>
    </location>
</feature>
<dbReference type="PANTHER" id="PTHR47691:SF3">
    <property type="entry name" value="HTH-TYPE TRANSCRIPTIONAL REGULATOR RV0890C-RELATED"/>
    <property type="match status" value="1"/>
</dbReference>
<proteinExistence type="predicted"/>
<feature type="compositionally biased region" description="Low complexity" evidence="1">
    <location>
        <begin position="282"/>
        <end position="305"/>
    </location>
</feature>
<dbReference type="InterPro" id="IPR027417">
    <property type="entry name" value="P-loop_NTPase"/>
</dbReference>
<organism evidence="3 4">
    <name type="scientific">Actinokineospora soli</name>
    <dbReference type="NCBI Taxonomy" id="1048753"/>
    <lineage>
        <taxon>Bacteria</taxon>
        <taxon>Bacillati</taxon>
        <taxon>Actinomycetota</taxon>
        <taxon>Actinomycetes</taxon>
        <taxon>Pseudonocardiales</taxon>
        <taxon>Pseudonocardiaceae</taxon>
        <taxon>Actinokineospora</taxon>
    </lineage>
</organism>
<feature type="compositionally biased region" description="Basic residues" evidence="1">
    <location>
        <begin position="335"/>
        <end position="344"/>
    </location>
</feature>
<dbReference type="Proteomes" id="UP001596512">
    <property type="component" value="Unassembled WGS sequence"/>
</dbReference>
<evidence type="ECO:0000313" key="4">
    <source>
        <dbReference type="Proteomes" id="UP001596512"/>
    </source>
</evidence>
<dbReference type="Pfam" id="PF13191">
    <property type="entry name" value="AAA_16"/>
    <property type="match status" value="1"/>
</dbReference>
<comment type="caution">
    <text evidence="3">The sequence shown here is derived from an EMBL/GenBank/DDBJ whole genome shotgun (WGS) entry which is preliminary data.</text>
</comment>
<evidence type="ECO:0000313" key="3">
    <source>
        <dbReference type="EMBL" id="MFC7616230.1"/>
    </source>
</evidence>
<keyword evidence="4" id="KW-1185">Reference proteome</keyword>
<name>A0ABW2TQY7_9PSEU</name>
<dbReference type="Gene3D" id="3.40.50.300">
    <property type="entry name" value="P-loop containing nucleotide triphosphate hydrolases"/>
    <property type="match status" value="1"/>
</dbReference>
<feature type="domain" description="Orc1-like AAA ATPase" evidence="2">
    <location>
        <begin position="101"/>
        <end position="205"/>
    </location>
</feature>
<evidence type="ECO:0000259" key="2">
    <source>
        <dbReference type="Pfam" id="PF13191"/>
    </source>
</evidence>
<reference evidence="4" key="1">
    <citation type="journal article" date="2019" name="Int. J. Syst. Evol. Microbiol.">
        <title>The Global Catalogue of Microorganisms (GCM) 10K type strain sequencing project: providing services to taxonomists for standard genome sequencing and annotation.</title>
        <authorList>
            <consortium name="The Broad Institute Genomics Platform"/>
            <consortium name="The Broad Institute Genome Sequencing Center for Infectious Disease"/>
            <person name="Wu L."/>
            <person name="Ma J."/>
        </authorList>
    </citation>
    <scope>NUCLEOTIDE SEQUENCE [LARGE SCALE GENOMIC DNA]</scope>
    <source>
        <strain evidence="4">JCM 17695</strain>
    </source>
</reference>
<sequence>MIRDQFHAAQDDLQKFVPVVVPGQTRDGIPDFLTPSTSTVYEVTGFTVAGAEQLLRFLLGRPAVLAPELGPEPELPTWDPAAGKPDLLAGVDVLPADNRSFVGRGEELARLDAAAGTGRAVVVAVHGLGGVGKSTLAAHWAHANRERYTLVWWMTADSPAAIDTGLAALARAVRPDTVERGLEEQAEVARRWLASSDGWLLVLDNLSTPRDAEALLGQVRTGTVVITSRQATGWGRFASSVPLDVLPRRSRGSCCRVWSTRTGPGPTCPGPRSCARNSGTCPWRSSRRAPTSPRTASPRRLPRSAGPLPDEAVHRDRRRRRRPAHPGPRLASHPRPARHHPAIG</sequence>
<protein>
    <submittedName>
        <fullName evidence="3">AAA family ATPase</fullName>
    </submittedName>
</protein>
<dbReference type="EMBL" id="JBHTEY010000004">
    <property type="protein sequence ID" value="MFC7616230.1"/>
    <property type="molecule type" value="Genomic_DNA"/>
</dbReference>
<feature type="compositionally biased region" description="Basic residues" evidence="1">
    <location>
        <begin position="315"/>
        <end position="324"/>
    </location>
</feature>
<dbReference type="InterPro" id="IPR041664">
    <property type="entry name" value="AAA_16"/>
</dbReference>
<accession>A0ABW2TQY7</accession>
<dbReference type="PANTHER" id="PTHR47691">
    <property type="entry name" value="REGULATOR-RELATED"/>
    <property type="match status" value="1"/>
</dbReference>
<feature type="region of interest" description="Disordered" evidence="1">
    <location>
        <begin position="259"/>
        <end position="344"/>
    </location>
</feature>
<dbReference type="SUPFAM" id="SSF52540">
    <property type="entry name" value="P-loop containing nucleoside triphosphate hydrolases"/>
    <property type="match status" value="1"/>
</dbReference>